<evidence type="ECO:0000259" key="4">
    <source>
        <dbReference type="Pfam" id="PF00931"/>
    </source>
</evidence>
<dbReference type="Pfam" id="PF18052">
    <property type="entry name" value="Rx_N"/>
    <property type="match status" value="1"/>
</dbReference>
<dbReference type="PANTHER" id="PTHR19338:SF32">
    <property type="entry name" value="OS06G0287500 PROTEIN"/>
    <property type="match status" value="1"/>
</dbReference>
<dbReference type="InterPro" id="IPR038005">
    <property type="entry name" value="RX-like_CC"/>
</dbReference>
<keyword evidence="7" id="KW-1185">Reference proteome</keyword>
<feature type="domain" description="Disease resistance N-terminal" evidence="5">
    <location>
        <begin position="17"/>
        <end position="90"/>
    </location>
</feature>
<evidence type="ECO:0000313" key="6">
    <source>
        <dbReference type="EMBL" id="DAD39567.1"/>
    </source>
</evidence>
<proteinExistence type="predicted"/>
<evidence type="ECO:0000256" key="1">
    <source>
        <dbReference type="ARBA" id="ARBA00022737"/>
    </source>
</evidence>
<dbReference type="Proteomes" id="UP000607653">
    <property type="component" value="Unassembled WGS sequence"/>
</dbReference>
<comment type="caution">
    <text evidence="6">The sequence shown here is derived from an EMBL/GenBank/DDBJ whole genome shotgun (WGS) entry which is preliminary data.</text>
</comment>
<dbReference type="InterPro" id="IPR027417">
    <property type="entry name" value="P-loop_NTPase"/>
</dbReference>
<dbReference type="GO" id="GO:0043531">
    <property type="term" value="F:ADP binding"/>
    <property type="evidence" value="ECO:0007669"/>
    <property type="project" value="InterPro"/>
</dbReference>
<name>A0A822Z431_NELNU</name>
<gene>
    <name evidence="6" type="ORF">HUJ06_013890</name>
</gene>
<keyword evidence="3" id="KW-0611">Plant defense</keyword>
<evidence type="ECO:0000313" key="7">
    <source>
        <dbReference type="Proteomes" id="UP000607653"/>
    </source>
</evidence>
<dbReference type="GO" id="GO:0006952">
    <property type="term" value="P:defense response"/>
    <property type="evidence" value="ECO:0007669"/>
    <property type="project" value="UniProtKB-KW"/>
</dbReference>
<dbReference type="Gene3D" id="3.40.50.300">
    <property type="entry name" value="P-loop containing nucleotide triphosphate hydrolases"/>
    <property type="match status" value="1"/>
</dbReference>
<evidence type="ECO:0000259" key="5">
    <source>
        <dbReference type="Pfam" id="PF18052"/>
    </source>
</evidence>
<dbReference type="Pfam" id="PF00931">
    <property type="entry name" value="NB-ARC"/>
    <property type="match status" value="1"/>
</dbReference>
<dbReference type="InterPro" id="IPR041118">
    <property type="entry name" value="Rx_N"/>
</dbReference>
<dbReference type="CDD" id="cd14798">
    <property type="entry name" value="RX-CC_like"/>
    <property type="match status" value="1"/>
</dbReference>
<accession>A0A822Z431</accession>
<evidence type="ECO:0000256" key="2">
    <source>
        <dbReference type="ARBA" id="ARBA00022741"/>
    </source>
</evidence>
<reference evidence="6 7" key="1">
    <citation type="journal article" date="2020" name="Mol. Biol. Evol.">
        <title>Distinct Expression and Methylation Patterns for Genes with Different Fates following a Single Whole-Genome Duplication in Flowering Plants.</title>
        <authorList>
            <person name="Shi T."/>
            <person name="Rahmani R.S."/>
            <person name="Gugger P.F."/>
            <person name="Wang M."/>
            <person name="Li H."/>
            <person name="Zhang Y."/>
            <person name="Li Z."/>
            <person name="Wang Q."/>
            <person name="Van de Peer Y."/>
            <person name="Marchal K."/>
            <person name="Chen J."/>
        </authorList>
    </citation>
    <scope>NUCLEOTIDE SEQUENCE [LARGE SCALE GENOMIC DNA]</scope>
    <source>
        <tissue evidence="6">Leaf</tissue>
    </source>
</reference>
<protein>
    <submittedName>
        <fullName evidence="6">Uncharacterized protein</fullName>
    </submittedName>
</protein>
<sequence length="179" mass="21035">MPKWIQHDTIFQKKRTQFQTSLKLEKEVEGLWSEMEFIYAFLNEADKRRETDEVIKIWVKQVWDVSYDIEGVLDKFVLRIKQFHGRGFIHSLQKTEMSSQSNKEAQLVSIDRPSEQLIGWLKKGESILRVISVVGMGGIGKTTLVKMIFNKVEEHFDCHAWITVSKSFTIEKIKKQMIE</sequence>
<dbReference type="AlphaFoldDB" id="A0A822Z431"/>
<dbReference type="EMBL" id="DUZY01000005">
    <property type="protein sequence ID" value="DAD39567.1"/>
    <property type="molecule type" value="Genomic_DNA"/>
</dbReference>
<feature type="domain" description="NB-ARC" evidence="4">
    <location>
        <begin position="113"/>
        <end position="178"/>
    </location>
</feature>
<keyword evidence="1" id="KW-0677">Repeat</keyword>
<dbReference type="SUPFAM" id="SSF52540">
    <property type="entry name" value="P-loop containing nucleoside triphosphate hydrolases"/>
    <property type="match status" value="1"/>
</dbReference>
<organism evidence="6 7">
    <name type="scientific">Nelumbo nucifera</name>
    <name type="common">Sacred lotus</name>
    <dbReference type="NCBI Taxonomy" id="4432"/>
    <lineage>
        <taxon>Eukaryota</taxon>
        <taxon>Viridiplantae</taxon>
        <taxon>Streptophyta</taxon>
        <taxon>Embryophyta</taxon>
        <taxon>Tracheophyta</taxon>
        <taxon>Spermatophyta</taxon>
        <taxon>Magnoliopsida</taxon>
        <taxon>Proteales</taxon>
        <taxon>Nelumbonaceae</taxon>
        <taxon>Nelumbo</taxon>
    </lineage>
</organism>
<dbReference type="InterPro" id="IPR002182">
    <property type="entry name" value="NB-ARC"/>
</dbReference>
<evidence type="ECO:0000256" key="3">
    <source>
        <dbReference type="ARBA" id="ARBA00022821"/>
    </source>
</evidence>
<dbReference type="PANTHER" id="PTHR19338">
    <property type="entry name" value="TRANSLOCASE OF INNER MITOCHONDRIAL MEMBRANE 13 HOMOLOG"/>
    <property type="match status" value="1"/>
</dbReference>
<keyword evidence="2" id="KW-0547">Nucleotide-binding</keyword>